<name>A0A4P9CDZ7_EUBML</name>
<feature type="compositionally biased region" description="Basic residues" evidence="1">
    <location>
        <begin position="160"/>
        <end position="170"/>
    </location>
</feature>
<dbReference type="PANTHER" id="PTHR33747">
    <property type="entry name" value="UPF0225 PROTEIN SCO1677"/>
    <property type="match status" value="1"/>
</dbReference>
<dbReference type="NCBIfam" id="NF004088">
    <property type="entry name" value="PRK05590.1"/>
    <property type="match status" value="1"/>
</dbReference>
<evidence type="ECO:0000313" key="3">
    <source>
        <dbReference type="Proteomes" id="UP000218387"/>
    </source>
</evidence>
<sequence>MSLYEEWKEAASVDPEEDEKAYRELWNEYLTKETAFYEDILGKKQDVIDGTISELAEKYDVTPMMMAGFMDGISESLKSGLDNLEELEADTQVHLEIDFEKLYYNMVGVPAEWLYELPQWDDILTAQKKRELMKASKERNTVVKKEKIGRNEPCPCGSGKKYKKCCGRNA</sequence>
<dbReference type="PANTHER" id="PTHR33747:SF1">
    <property type="entry name" value="ADENYLATE CYCLASE-ASSOCIATED CAP C-TERMINAL DOMAIN-CONTAINING PROTEIN"/>
    <property type="match status" value="1"/>
</dbReference>
<organism evidence="2 3">
    <name type="scientific">Eubacterium maltosivorans</name>
    <dbReference type="NCBI Taxonomy" id="2041044"/>
    <lineage>
        <taxon>Bacteria</taxon>
        <taxon>Bacillati</taxon>
        <taxon>Bacillota</taxon>
        <taxon>Clostridia</taxon>
        <taxon>Eubacteriales</taxon>
        <taxon>Eubacteriaceae</taxon>
        <taxon>Eubacterium</taxon>
    </lineage>
</organism>
<dbReference type="Pfam" id="PF02810">
    <property type="entry name" value="SEC-C"/>
    <property type="match status" value="1"/>
</dbReference>
<proteinExistence type="predicted"/>
<dbReference type="AlphaFoldDB" id="A0A4P9CDZ7"/>
<evidence type="ECO:0000313" key="2">
    <source>
        <dbReference type="EMBL" id="QCT72922.1"/>
    </source>
</evidence>
<dbReference type="SUPFAM" id="SSF103642">
    <property type="entry name" value="Sec-C motif"/>
    <property type="match status" value="1"/>
</dbReference>
<dbReference type="EMBL" id="CP029487">
    <property type="protein sequence ID" value="QCT72922.1"/>
    <property type="molecule type" value="Genomic_DNA"/>
</dbReference>
<protein>
    <submittedName>
        <fullName evidence="2">SEC-C domain-containing protein</fullName>
    </submittedName>
</protein>
<dbReference type="RefSeq" id="WP_096920130.1">
    <property type="nucleotide sequence ID" value="NZ_CABJDW020000007.1"/>
</dbReference>
<dbReference type="Proteomes" id="UP000218387">
    <property type="component" value="Chromosome"/>
</dbReference>
<evidence type="ECO:0000256" key="1">
    <source>
        <dbReference type="SAM" id="MobiDB-lite"/>
    </source>
</evidence>
<feature type="region of interest" description="Disordered" evidence="1">
    <location>
        <begin position="149"/>
        <end position="170"/>
    </location>
</feature>
<gene>
    <name evidence="2" type="ORF">CPZ25_016850</name>
</gene>
<keyword evidence="3" id="KW-1185">Reference proteome</keyword>
<reference evidence="2 3" key="1">
    <citation type="submission" date="2018-05" db="EMBL/GenBank/DDBJ databases">
        <title>Genome comparison of Eubacterium sp.</title>
        <authorList>
            <person name="Feng Y."/>
            <person name="Sanchez-Andrea I."/>
            <person name="Stams A.J.M."/>
            <person name="De Vos W.M."/>
        </authorList>
    </citation>
    <scope>NUCLEOTIDE SEQUENCE [LARGE SCALE GENOMIC DNA]</scope>
    <source>
        <strain evidence="2 3">YI</strain>
    </source>
</reference>
<dbReference type="KEGG" id="emt:CPZ25_016850"/>
<accession>A0A4P9CDZ7</accession>
<dbReference type="Gene3D" id="3.10.450.50">
    <property type="match status" value="1"/>
</dbReference>
<dbReference type="InterPro" id="IPR004027">
    <property type="entry name" value="SEC_C_motif"/>
</dbReference>